<accession>A0A8J4JRH7</accession>
<feature type="non-terminal residue" evidence="12">
    <location>
        <position position="95"/>
    </location>
</feature>
<gene>
    <name evidence="12" type="ORF">FQV19_0011874</name>
</gene>
<keyword evidence="9" id="KW-0807">Transducer</keyword>
<dbReference type="Pfam" id="PF13853">
    <property type="entry name" value="7tm_4"/>
    <property type="match status" value="1"/>
</dbReference>
<dbReference type="Proteomes" id="UP000782854">
    <property type="component" value="Unassembled WGS sequence"/>
</dbReference>
<dbReference type="InterPro" id="IPR017452">
    <property type="entry name" value="GPCR_Rhodpsn_7TM"/>
</dbReference>
<organism evidence="12 13">
    <name type="scientific">Eudyptula minor</name>
    <name type="common">Little blue penguin</name>
    <name type="synonym">Aptenodytes minor</name>
    <dbReference type="NCBI Taxonomy" id="37083"/>
    <lineage>
        <taxon>Eukaryota</taxon>
        <taxon>Metazoa</taxon>
        <taxon>Chordata</taxon>
        <taxon>Craniata</taxon>
        <taxon>Vertebrata</taxon>
        <taxon>Euteleostomi</taxon>
        <taxon>Archelosauria</taxon>
        <taxon>Archosauria</taxon>
        <taxon>Dinosauria</taxon>
        <taxon>Saurischia</taxon>
        <taxon>Theropoda</taxon>
        <taxon>Coelurosauria</taxon>
        <taxon>Aves</taxon>
        <taxon>Neognathae</taxon>
        <taxon>Neoaves</taxon>
        <taxon>Aequornithes</taxon>
        <taxon>Sphenisciformes</taxon>
        <taxon>Spheniscidae</taxon>
        <taxon>Eudyptula</taxon>
    </lineage>
</organism>
<keyword evidence="4 10" id="KW-1133">Transmembrane helix</keyword>
<feature type="transmembrane region" description="Helical" evidence="10">
    <location>
        <begin position="34"/>
        <end position="57"/>
    </location>
</feature>
<evidence type="ECO:0000256" key="10">
    <source>
        <dbReference type="SAM" id="Phobius"/>
    </source>
</evidence>
<keyword evidence="5" id="KW-0297">G-protein coupled receptor</keyword>
<evidence type="ECO:0000313" key="12">
    <source>
        <dbReference type="EMBL" id="KAF1527813.1"/>
    </source>
</evidence>
<evidence type="ECO:0000256" key="2">
    <source>
        <dbReference type="ARBA" id="ARBA00004141"/>
    </source>
</evidence>
<feature type="domain" description="G-protein coupled receptors family 1 profile" evidence="11">
    <location>
        <begin position="1"/>
        <end position="87"/>
    </location>
</feature>
<evidence type="ECO:0000256" key="3">
    <source>
        <dbReference type="ARBA" id="ARBA00022692"/>
    </source>
</evidence>
<feature type="transmembrane region" description="Helical" evidence="10">
    <location>
        <begin position="6"/>
        <end position="22"/>
    </location>
</feature>
<dbReference type="Gene3D" id="1.20.1070.10">
    <property type="entry name" value="Rhodopsin 7-helix transmembrane proteins"/>
    <property type="match status" value="1"/>
</dbReference>
<dbReference type="AlphaFoldDB" id="A0A8J4JRH7"/>
<keyword evidence="13" id="KW-1185">Reference proteome</keyword>
<evidence type="ECO:0000256" key="7">
    <source>
        <dbReference type="ARBA" id="ARBA00023170"/>
    </source>
</evidence>
<keyword evidence="8" id="KW-0325">Glycoprotein</keyword>
<dbReference type="GO" id="GO:0004984">
    <property type="term" value="F:olfactory receptor activity"/>
    <property type="evidence" value="ECO:0007669"/>
    <property type="project" value="InterPro"/>
</dbReference>
<dbReference type="EMBL" id="VULC01013314">
    <property type="protein sequence ID" value="KAF1527813.1"/>
    <property type="molecule type" value="Genomic_DNA"/>
</dbReference>
<dbReference type="PRINTS" id="PR00245">
    <property type="entry name" value="OLFACTORYR"/>
</dbReference>
<dbReference type="GO" id="GO:0016020">
    <property type="term" value="C:membrane"/>
    <property type="evidence" value="ECO:0007669"/>
    <property type="project" value="UniProtKB-SubCell"/>
</dbReference>
<comment type="subcellular location">
    <subcellularLocation>
        <location evidence="2">Membrane</location>
        <topology evidence="2">Multi-pass membrane protein</topology>
    </subcellularLocation>
</comment>
<dbReference type="InterPro" id="IPR000725">
    <property type="entry name" value="Olfact_rcpt"/>
</dbReference>
<feature type="transmembrane region" description="Helical" evidence="10">
    <location>
        <begin position="69"/>
        <end position="89"/>
    </location>
</feature>
<feature type="non-terminal residue" evidence="12">
    <location>
        <position position="1"/>
    </location>
</feature>
<evidence type="ECO:0000256" key="1">
    <source>
        <dbReference type="ARBA" id="ARBA00002936"/>
    </source>
</evidence>
<reference evidence="12" key="1">
    <citation type="journal article" date="2019" name="Gigascience">
        <title>High-coverage genomes to elucidate the evolution of penguins.</title>
        <authorList>
            <person name="Pan H."/>
            <person name="Cole T.L."/>
            <person name="Bi X."/>
            <person name="Fang M."/>
            <person name="Zhou C."/>
            <person name="Yang Z."/>
            <person name="Ksepka D.T."/>
            <person name="Hart T."/>
            <person name="Bouzat J.L."/>
            <person name="Argilla L.S."/>
            <person name="Bertelsen M.F."/>
            <person name="Boersma P.D."/>
            <person name="Bost C.A."/>
            <person name="Cherel Y."/>
            <person name="Dann P."/>
            <person name="Fiddaman S.R."/>
            <person name="Howard P."/>
            <person name="Labuschagne K."/>
            <person name="Mattern T."/>
            <person name="Miller G."/>
            <person name="Parker P."/>
            <person name="Phillips R.A."/>
            <person name="Quillfeldt P."/>
            <person name="Ryan P.G."/>
            <person name="Taylor H."/>
            <person name="Thompson D.R."/>
            <person name="Young M.J."/>
            <person name="Ellegaard M.R."/>
            <person name="Gilbert M.T.P."/>
            <person name="Sinding M.S."/>
            <person name="Pacheco G."/>
            <person name="Shepherd L.D."/>
            <person name="Tennyson A.J.D."/>
            <person name="Grosser S."/>
            <person name="Kay E."/>
            <person name="Nupen L.J."/>
            <person name="Ellenberg U."/>
            <person name="Houston D.M."/>
            <person name="Reeve A.H."/>
            <person name="Johnson K."/>
            <person name="Masello J.F."/>
            <person name="Stracke T."/>
            <person name="McKinlay B."/>
            <person name="Borboroglu P.G."/>
            <person name="Zhang D.X."/>
            <person name="Zhang G."/>
        </authorList>
    </citation>
    <scope>NUCLEOTIDE SEQUENCE</scope>
    <source>
        <strain evidence="12">Gonzo</strain>
    </source>
</reference>
<evidence type="ECO:0000313" key="13">
    <source>
        <dbReference type="Proteomes" id="UP000782854"/>
    </source>
</evidence>
<sequence>FTIAPSTLVFIVVSYGYILTTVPRTHPSEGRHKAFSTCASHLTSVSIFYGTMIFMYLCSSSSYSLDQDKVVSIVYTLVIPMLNPLIYSLRNMEVK</sequence>
<dbReference type="GO" id="GO:0004930">
    <property type="term" value="F:G protein-coupled receptor activity"/>
    <property type="evidence" value="ECO:0007669"/>
    <property type="project" value="UniProtKB-KW"/>
</dbReference>
<evidence type="ECO:0000256" key="4">
    <source>
        <dbReference type="ARBA" id="ARBA00022989"/>
    </source>
</evidence>
<evidence type="ECO:0000256" key="8">
    <source>
        <dbReference type="ARBA" id="ARBA00023180"/>
    </source>
</evidence>
<keyword evidence="6 10" id="KW-0472">Membrane</keyword>
<dbReference type="SUPFAM" id="SSF81321">
    <property type="entry name" value="Family A G protein-coupled receptor-like"/>
    <property type="match status" value="1"/>
</dbReference>
<evidence type="ECO:0000256" key="6">
    <source>
        <dbReference type="ARBA" id="ARBA00023136"/>
    </source>
</evidence>
<proteinExistence type="predicted"/>
<evidence type="ECO:0000256" key="9">
    <source>
        <dbReference type="ARBA" id="ARBA00023224"/>
    </source>
</evidence>
<evidence type="ECO:0000259" key="11">
    <source>
        <dbReference type="PROSITE" id="PS50262"/>
    </source>
</evidence>
<keyword evidence="7" id="KW-0675">Receptor</keyword>
<dbReference type="PANTHER" id="PTHR48018">
    <property type="entry name" value="OLFACTORY RECEPTOR"/>
    <property type="match status" value="1"/>
</dbReference>
<dbReference type="OrthoDB" id="9975554at2759"/>
<comment type="caution">
    <text evidence="12">The sequence shown here is derived from an EMBL/GenBank/DDBJ whole genome shotgun (WGS) entry which is preliminary data.</text>
</comment>
<protein>
    <recommendedName>
        <fullName evidence="11">G-protein coupled receptors family 1 profile domain-containing protein</fullName>
    </recommendedName>
</protein>
<comment type="function">
    <text evidence="1">Odorant receptor.</text>
</comment>
<evidence type="ECO:0000256" key="5">
    <source>
        <dbReference type="ARBA" id="ARBA00023040"/>
    </source>
</evidence>
<dbReference type="PROSITE" id="PS50262">
    <property type="entry name" value="G_PROTEIN_RECEP_F1_2"/>
    <property type="match status" value="1"/>
</dbReference>
<keyword evidence="3 10" id="KW-0812">Transmembrane</keyword>
<name>A0A8J4JRH7_EUDMI</name>